<evidence type="ECO:0000259" key="3">
    <source>
        <dbReference type="Pfam" id="PF01243"/>
    </source>
</evidence>
<reference evidence="5" key="1">
    <citation type="submission" date="2023-07" db="EMBL/GenBank/DDBJ databases">
        <title>30 novel species of actinomycetes from the DSMZ collection.</title>
        <authorList>
            <person name="Nouioui I."/>
        </authorList>
    </citation>
    <scope>NUCLEOTIDE SEQUENCE [LARGE SCALE GENOMIC DNA]</scope>
    <source>
        <strain evidence="5">DSM 41982</strain>
    </source>
</reference>
<evidence type="ECO:0000313" key="4">
    <source>
        <dbReference type="EMBL" id="MDT0418309.1"/>
    </source>
</evidence>
<organism evidence="4 5">
    <name type="scientific">Streptomyces evansiae</name>
    <dbReference type="NCBI Taxonomy" id="3075535"/>
    <lineage>
        <taxon>Bacteria</taxon>
        <taxon>Bacillati</taxon>
        <taxon>Actinomycetota</taxon>
        <taxon>Actinomycetes</taxon>
        <taxon>Kitasatosporales</taxon>
        <taxon>Streptomycetaceae</taxon>
        <taxon>Streptomyces</taxon>
    </lineage>
</organism>
<comment type="caution">
    <text evidence="4">The sequence shown here is derived from an EMBL/GenBank/DDBJ whole genome shotgun (WGS) entry which is preliminary data.</text>
</comment>
<dbReference type="InterPro" id="IPR052019">
    <property type="entry name" value="F420H2_bilvrd_red/Heme_oxyg"/>
</dbReference>
<dbReference type="InterPro" id="IPR012349">
    <property type="entry name" value="Split_barrel_FMN-bd"/>
</dbReference>
<accession>A0ABD5EA87</accession>
<dbReference type="RefSeq" id="WP_093853412.1">
    <property type="nucleotide sequence ID" value="NZ_JAVRER010000042.1"/>
</dbReference>
<gene>
    <name evidence="4" type="ORF">RM574_22745</name>
</gene>
<evidence type="ECO:0000313" key="5">
    <source>
        <dbReference type="Proteomes" id="UP001183607"/>
    </source>
</evidence>
<feature type="domain" description="Pyridoxamine 5'-phosphate oxidase N-terminal" evidence="3">
    <location>
        <begin position="33"/>
        <end position="149"/>
    </location>
</feature>
<proteinExistence type="predicted"/>
<dbReference type="Gene3D" id="2.30.110.10">
    <property type="entry name" value="Electron Transport, Fmn-binding Protein, Chain A"/>
    <property type="match status" value="1"/>
</dbReference>
<sequence length="156" mass="17127">MSEPRPPQPEASQPFGAPHPSPAPHASPAPDSEAATRLARERNVWLCTSRANGIPHVTPVWFVHHLGRWWIGSDERAVKIRNIRRSPTVSLALEDGDHPLVAEGTTRVLTTPFPPEIVAAFREKYGWDVSASRPGAGARVLLEVRTVRWLLAGTAQ</sequence>
<name>A0ABD5EA87_9ACTN</name>
<dbReference type="GO" id="GO:0016491">
    <property type="term" value="F:oxidoreductase activity"/>
    <property type="evidence" value="ECO:0007669"/>
    <property type="project" value="UniProtKB-KW"/>
</dbReference>
<feature type="compositionally biased region" description="Pro residues" evidence="2">
    <location>
        <begin position="17"/>
        <end position="27"/>
    </location>
</feature>
<dbReference type="PANTHER" id="PTHR35176">
    <property type="entry name" value="HEME OXYGENASE HI_0854-RELATED"/>
    <property type="match status" value="1"/>
</dbReference>
<feature type="region of interest" description="Disordered" evidence="2">
    <location>
        <begin position="1"/>
        <end position="35"/>
    </location>
</feature>
<dbReference type="InterPro" id="IPR011576">
    <property type="entry name" value="Pyridox_Oxase_N"/>
</dbReference>
<dbReference type="Pfam" id="PF01243">
    <property type="entry name" value="PNPOx_N"/>
    <property type="match status" value="1"/>
</dbReference>
<keyword evidence="1" id="KW-0560">Oxidoreductase</keyword>
<dbReference type="EMBL" id="JAVRER010000042">
    <property type="protein sequence ID" value="MDT0418309.1"/>
    <property type="molecule type" value="Genomic_DNA"/>
</dbReference>
<dbReference type="Proteomes" id="UP001183607">
    <property type="component" value="Unassembled WGS sequence"/>
</dbReference>
<protein>
    <submittedName>
        <fullName evidence="4">Pyridoxamine 5'-phosphate oxidase family protein</fullName>
    </submittedName>
</protein>
<evidence type="ECO:0000256" key="1">
    <source>
        <dbReference type="ARBA" id="ARBA00023002"/>
    </source>
</evidence>
<dbReference type="PANTHER" id="PTHR35176:SF6">
    <property type="entry name" value="HEME OXYGENASE HI_0854-RELATED"/>
    <property type="match status" value="1"/>
</dbReference>
<evidence type="ECO:0000256" key="2">
    <source>
        <dbReference type="SAM" id="MobiDB-lite"/>
    </source>
</evidence>
<dbReference type="AlphaFoldDB" id="A0ABD5EA87"/>
<dbReference type="SUPFAM" id="SSF50475">
    <property type="entry name" value="FMN-binding split barrel"/>
    <property type="match status" value="1"/>
</dbReference>